<organism evidence="3 4">
    <name type="scientific">Panagrellus redivivus</name>
    <name type="common">Microworm</name>
    <dbReference type="NCBI Taxonomy" id="6233"/>
    <lineage>
        <taxon>Eukaryota</taxon>
        <taxon>Metazoa</taxon>
        <taxon>Ecdysozoa</taxon>
        <taxon>Nematoda</taxon>
        <taxon>Chromadorea</taxon>
        <taxon>Rhabditida</taxon>
        <taxon>Tylenchina</taxon>
        <taxon>Panagrolaimomorpha</taxon>
        <taxon>Panagrolaimoidea</taxon>
        <taxon>Panagrolaimidae</taxon>
        <taxon>Panagrellus</taxon>
    </lineage>
</organism>
<feature type="coiled-coil region" evidence="1">
    <location>
        <begin position="176"/>
        <end position="235"/>
    </location>
</feature>
<feature type="region of interest" description="Disordered" evidence="2">
    <location>
        <begin position="16"/>
        <end position="40"/>
    </location>
</feature>
<name>A0A7E4ZVQ5_PANRE</name>
<dbReference type="AlphaFoldDB" id="A0A7E4ZVQ5"/>
<keyword evidence="3" id="KW-1185">Reference proteome</keyword>
<dbReference type="Proteomes" id="UP000492821">
    <property type="component" value="Unassembled WGS sequence"/>
</dbReference>
<sequence>MGPLQLAQKELDQLRADIDRDTKDHDDRVASVESANSQLRQEVESLEEEVKDRDAQIAKLQLLHRLKNRVGELQRNIEKRDSIIAEIDETPLTDIDRLKKRLDRYKQKVEQRDATIAEFVQTMVPKLCHLKLAVSCADYDYEARTDLNDNLEEANDLTGDLGDLVDSYMREINADQAKLNAKINNIDRLVKGLQKEGKVYYNKIAKPKKFIRQVHEKLQNRKTTVERLRDELKAGGAKYASPNSDDYFS</sequence>
<evidence type="ECO:0000256" key="2">
    <source>
        <dbReference type="SAM" id="MobiDB-lite"/>
    </source>
</evidence>
<dbReference type="WBParaSite" id="Pan_g20137.t1">
    <property type="protein sequence ID" value="Pan_g20137.t1"/>
    <property type="gene ID" value="Pan_g20137"/>
</dbReference>
<dbReference type="Gene3D" id="1.20.58.60">
    <property type="match status" value="1"/>
</dbReference>
<evidence type="ECO:0000256" key="1">
    <source>
        <dbReference type="SAM" id="Coils"/>
    </source>
</evidence>
<keyword evidence="1" id="KW-0175">Coiled coil</keyword>
<proteinExistence type="predicted"/>
<reference evidence="4" key="2">
    <citation type="submission" date="2020-10" db="UniProtKB">
        <authorList>
            <consortium name="WormBaseParasite"/>
        </authorList>
    </citation>
    <scope>IDENTIFICATION</scope>
</reference>
<feature type="compositionally biased region" description="Basic and acidic residues" evidence="2">
    <location>
        <begin position="16"/>
        <end position="30"/>
    </location>
</feature>
<accession>A0A7E4ZVQ5</accession>
<reference evidence="3" key="1">
    <citation type="journal article" date="2013" name="Genetics">
        <title>The draft genome and transcriptome of Panagrellus redivivus are shaped by the harsh demands of a free-living lifestyle.</title>
        <authorList>
            <person name="Srinivasan J."/>
            <person name="Dillman A.R."/>
            <person name="Macchietto M.G."/>
            <person name="Heikkinen L."/>
            <person name="Lakso M."/>
            <person name="Fracchia K.M."/>
            <person name="Antoshechkin I."/>
            <person name="Mortazavi A."/>
            <person name="Wong G."/>
            <person name="Sternberg P.W."/>
        </authorList>
    </citation>
    <scope>NUCLEOTIDE SEQUENCE [LARGE SCALE GENOMIC DNA]</scope>
    <source>
        <strain evidence="3">MT8872</strain>
    </source>
</reference>
<protein>
    <submittedName>
        <fullName evidence="4">Myosin heavy chain</fullName>
    </submittedName>
</protein>
<evidence type="ECO:0000313" key="3">
    <source>
        <dbReference type="Proteomes" id="UP000492821"/>
    </source>
</evidence>
<evidence type="ECO:0000313" key="4">
    <source>
        <dbReference type="WBParaSite" id="Pan_g20137.t1"/>
    </source>
</evidence>